<dbReference type="InterPro" id="IPR000843">
    <property type="entry name" value="HTH_LacI"/>
</dbReference>
<gene>
    <name evidence="5" type="ORF">K7G82_04195</name>
</gene>
<sequence>MADNGRVTMADVARIAGVSKITVSRALSGSELVRPEVRDRIRKAAAAAGYRINLAARDLRLRQRRRVAVVIDMSATDDRPMSDPYPLALLGGIVQECAVAGFAVVLTTSDPRMSAEVQDASGIIVLGQGSHHHAVRALAAHDVPMVVWGADDGVESALGVVVIGGDNRRGGELAAEHMRAHGRQSLIFLGDSSHAELAGRLDGFRTGIAEHGGRLVAARSSGFTIESGAAAMASLIAQGIAFDGVFAGSDLVAIGAMRAMREHGLLPGRDVSVVGYDDSPAAAAHVPPLTSIRQDWTEGGRLLASTLLASLEPDTAPPVSARIVSASLIGRQT</sequence>
<dbReference type="GO" id="GO:0003677">
    <property type="term" value="F:DNA binding"/>
    <property type="evidence" value="ECO:0007669"/>
    <property type="project" value="UniProtKB-KW"/>
</dbReference>
<feature type="domain" description="HTH lacI-type" evidence="4">
    <location>
        <begin position="7"/>
        <end position="61"/>
    </location>
</feature>
<dbReference type="Pfam" id="PF00356">
    <property type="entry name" value="LacI"/>
    <property type="match status" value="1"/>
</dbReference>
<accession>A0ABS7PKF4</accession>
<evidence type="ECO:0000259" key="4">
    <source>
        <dbReference type="PROSITE" id="PS50932"/>
    </source>
</evidence>
<evidence type="ECO:0000256" key="3">
    <source>
        <dbReference type="ARBA" id="ARBA00023163"/>
    </source>
</evidence>
<reference evidence="5 6" key="1">
    <citation type="submission" date="2021-08" db="EMBL/GenBank/DDBJ databases">
        <authorList>
            <person name="Tuo L."/>
        </authorList>
    </citation>
    <scope>NUCLEOTIDE SEQUENCE [LARGE SCALE GENOMIC DNA]</scope>
    <source>
        <strain evidence="5 6">JCM 31229</strain>
    </source>
</reference>
<dbReference type="CDD" id="cd01392">
    <property type="entry name" value="HTH_LacI"/>
    <property type="match status" value="1"/>
</dbReference>
<keyword evidence="2 5" id="KW-0238">DNA-binding</keyword>
<dbReference type="InterPro" id="IPR010982">
    <property type="entry name" value="Lambda_DNA-bd_dom_sf"/>
</dbReference>
<evidence type="ECO:0000313" key="6">
    <source>
        <dbReference type="Proteomes" id="UP000706039"/>
    </source>
</evidence>
<evidence type="ECO:0000256" key="2">
    <source>
        <dbReference type="ARBA" id="ARBA00023125"/>
    </source>
</evidence>
<dbReference type="Pfam" id="PF13377">
    <property type="entry name" value="Peripla_BP_3"/>
    <property type="match status" value="1"/>
</dbReference>
<dbReference type="PANTHER" id="PTHR30146:SF120">
    <property type="entry name" value="ALANINE RACEMASE"/>
    <property type="match status" value="1"/>
</dbReference>
<organism evidence="5 6">
    <name type="scientific">Sphingomonas colocasiae</name>
    <dbReference type="NCBI Taxonomy" id="1848973"/>
    <lineage>
        <taxon>Bacteria</taxon>
        <taxon>Pseudomonadati</taxon>
        <taxon>Pseudomonadota</taxon>
        <taxon>Alphaproteobacteria</taxon>
        <taxon>Sphingomonadales</taxon>
        <taxon>Sphingomonadaceae</taxon>
        <taxon>Sphingomonas</taxon>
    </lineage>
</organism>
<dbReference type="Proteomes" id="UP000706039">
    <property type="component" value="Unassembled WGS sequence"/>
</dbReference>
<keyword evidence="6" id="KW-1185">Reference proteome</keyword>
<dbReference type="SUPFAM" id="SSF53822">
    <property type="entry name" value="Periplasmic binding protein-like I"/>
    <property type="match status" value="1"/>
</dbReference>
<evidence type="ECO:0000256" key="1">
    <source>
        <dbReference type="ARBA" id="ARBA00023015"/>
    </source>
</evidence>
<dbReference type="RefSeq" id="WP_222988595.1">
    <property type="nucleotide sequence ID" value="NZ_JAINVV010000003.1"/>
</dbReference>
<dbReference type="InterPro" id="IPR028082">
    <property type="entry name" value="Peripla_BP_I"/>
</dbReference>
<keyword evidence="1" id="KW-0805">Transcription regulation</keyword>
<dbReference type="PROSITE" id="PS50932">
    <property type="entry name" value="HTH_LACI_2"/>
    <property type="match status" value="1"/>
</dbReference>
<dbReference type="Gene3D" id="3.40.50.2300">
    <property type="match status" value="2"/>
</dbReference>
<dbReference type="EMBL" id="JAINVV010000003">
    <property type="protein sequence ID" value="MBY8821479.1"/>
    <property type="molecule type" value="Genomic_DNA"/>
</dbReference>
<keyword evidence="3" id="KW-0804">Transcription</keyword>
<dbReference type="PANTHER" id="PTHR30146">
    <property type="entry name" value="LACI-RELATED TRANSCRIPTIONAL REPRESSOR"/>
    <property type="match status" value="1"/>
</dbReference>
<evidence type="ECO:0000313" key="5">
    <source>
        <dbReference type="EMBL" id="MBY8821479.1"/>
    </source>
</evidence>
<proteinExistence type="predicted"/>
<dbReference type="SMART" id="SM00354">
    <property type="entry name" value="HTH_LACI"/>
    <property type="match status" value="1"/>
</dbReference>
<protein>
    <submittedName>
        <fullName evidence="5">LacI family DNA-binding transcriptional regulator</fullName>
    </submittedName>
</protein>
<dbReference type="InterPro" id="IPR046335">
    <property type="entry name" value="LacI/GalR-like_sensor"/>
</dbReference>
<dbReference type="SUPFAM" id="SSF47413">
    <property type="entry name" value="lambda repressor-like DNA-binding domains"/>
    <property type="match status" value="1"/>
</dbReference>
<dbReference type="PROSITE" id="PS00356">
    <property type="entry name" value="HTH_LACI_1"/>
    <property type="match status" value="1"/>
</dbReference>
<comment type="caution">
    <text evidence="5">The sequence shown here is derived from an EMBL/GenBank/DDBJ whole genome shotgun (WGS) entry which is preliminary data.</text>
</comment>
<name>A0ABS7PKF4_9SPHN</name>
<dbReference type="Gene3D" id="1.10.260.40">
    <property type="entry name" value="lambda repressor-like DNA-binding domains"/>
    <property type="match status" value="1"/>
</dbReference>